<accession>A0A1J7G1X9</accession>
<organism evidence="1 2">
    <name type="scientific">Lupinus angustifolius</name>
    <name type="common">Narrow-leaved blue lupine</name>
    <dbReference type="NCBI Taxonomy" id="3871"/>
    <lineage>
        <taxon>Eukaryota</taxon>
        <taxon>Viridiplantae</taxon>
        <taxon>Streptophyta</taxon>
        <taxon>Embryophyta</taxon>
        <taxon>Tracheophyta</taxon>
        <taxon>Spermatophyta</taxon>
        <taxon>Magnoliopsida</taxon>
        <taxon>eudicotyledons</taxon>
        <taxon>Gunneridae</taxon>
        <taxon>Pentapetalae</taxon>
        <taxon>rosids</taxon>
        <taxon>fabids</taxon>
        <taxon>Fabales</taxon>
        <taxon>Fabaceae</taxon>
        <taxon>Papilionoideae</taxon>
        <taxon>50 kb inversion clade</taxon>
        <taxon>genistoids sensu lato</taxon>
        <taxon>core genistoids</taxon>
        <taxon>Genisteae</taxon>
        <taxon>Lupinus</taxon>
    </lineage>
</organism>
<reference evidence="1 2" key="1">
    <citation type="journal article" date="2017" name="Plant Biotechnol. J.">
        <title>A comprehensive draft genome sequence for lupin (Lupinus angustifolius), an emerging health food: insights into plant-microbe interactions and legume evolution.</title>
        <authorList>
            <person name="Hane J.K."/>
            <person name="Ming Y."/>
            <person name="Kamphuis L.G."/>
            <person name="Nelson M.N."/>
            <person name="Garg G."/>
            <person name="Atkins C.A."/>
            <person name="Bayer P.E."/>
            <person name="Bravo A."/>
            <person name="Bringans S."/>
            <person name="Cannon S."/>
            <person name="Edwards D."/>
            <person name="Foley R."/>
            <person name="Gao L.L."/>
            <person name="Harrison M.J."/>
            <person name="Huang W."/>
            <person name="Hurgobin B."/>
            <person name="Li S."/>
            <person name="Liu C.W."/>
            <person name="McGrath A."/>
            <person name="Morahan G."/>
            <person name="Murray J."/>
            <person name="Weller J."/>
            <person name="Jian J."/>
            <person name="Singh K.B."/>
        </authorList>
    </citation>
    <scope>NUCLEOTIDE SEQUENCE [LARGE SCALE GENOMIC DNA]</scope>
    <source>
        <strain evidence="2">cv. Tanjil</strain>
        <tissue evidence="1">Whole plant</tissue>
    </source>
</reference>
<dbReference type="Proteomes" id="UP000188354">
    <property type="component" value="Chromosome LG17"/>
</dbReference>
<dbReference type="InterPro" id="IPR044678">
    <property type="entry name" value="COR27/28"/>
</dbReference>
<dbReference type="OMA" id="LPAKGHN"/>
<dbReference type="OrthoDB" id="1104553at2759"/>
<evidence type="ECO:0000313" key="1">
    <source>
        <dbReference type="EMBL" id="OIV94311.1"/>
    </source>
</evidence>
<gene>
    <name evidence="1" type="ORF">TanjilG_19317</name>
</gene>
<protein>
    <submittedName>
        <fullName evidence="1">Uncharacterized protein</fullName>
    </submittedName>
</protein>
<dbReference type="PANTHER" id="PTHR33676:SF17">
    <property type="entry name" value="COLD-REGULATED PROTEIN 28"/>
    <property type="match status" value="1"/>
</dbReference>
<proteinExistence type="predicted"/>
<sequence length="298" mass="33349">MGHDLRGDRVDSFLSSDLQPQLLDACATVLTRTTSDSSSSITVENNSFHDFEHRSPFPDQLTRWTNQQHTLYLNSLEASFVNELHRSIRLRGSLQNNIDKAPTSRTLQNLPKMPRQKSLVIQDGFRKISHEKIEHMLESTADSHVLAESQLGVTSVERGSSLTDPNAYEDGLLCDEGIHGKGISTFSKMSRRTLEKQTNRQSFHFQLVGSTTEVKDQSFKNEEARSSCKPMAKRLKTAAAAAASSNDQVVPFGNFHTMDVSTSTNSNSENKGDKLLSELPESFHFRKSDLPCFLRGRC</sequence>
<dbReference type="PANTHER" id="PTHR33676">
    <property type="entry name" value="COLD REGULATED PROTEIN 27"/>
    <property type="match status" value="1"/>
</dbReference>
<dbReference type="GO" id="GO:0009409">
    <property type="term" value="P:response to cold"/>
    <property type="evidence" value="ECO:0007669"/>
    <property type="project" value="InterPro"/>
</dbReference>
<keyword evidence="2" id="KW-1185">Reference proteome</keyword>
<dbReference type="GO" id="GO:0042752">
    <property type="term" value="P:regulation of circadian rhythm"/>
    <property type="evidence" value="ECO:0007669"/>
    <property type="project" value="InterPro"/>
</dbReference>
<name>A0A1J7G1X9_LUPAN</name>
<dbReference type="Gramene" id="OIV94311">
    <property type="protein sequence ID" value="OIV94311"/>
    <property type="gene ID" value="TanjilG_19317"/>
</dbReference>
<dbReference type="KEGG" id="lang:109331405"/>
<dbReference type="STRING" id="3871.A0A1J7G1X9"/>
<dbReference type="AlphaFoldDB" id="A0A1J7G1X9"/>
<dbReference type="EMBL" id="CM007377">
    <property type="protein sequence ID" value="OIV94311.1"/>
    <property type="molecule type" value="Genomic_DNA"/>
</dbReference>
<evidence type="ECO:0000313" key="2">
    <source>
        <dbReference type="Proteomes" id="UP000188354"/>
    </source>
</evidence>